<dbReference type="InterPro" id="IPR029032">
    <property type="entry name" value="AhpD-like"/>
</dbReference>
<dbReference type="Gene3D" id="1.20.1290.10">
    <property type="entry name" value="AhpD-like"/>
    <property type="match status" value="1"/>
</dbReference>
<dbReference type="AlphaFoldDB" id="A0AAV9J9V6"/>
<accession>A0AAV9J9V6</accession>
<keyword evidence="3" id="KW-1185">Reference proteome</keyword>
<dbReference type="PANTHER" id="PTHR34846:SF11">
    <property type="entry name" value="4-CARBOXYMUCONOLACTONE DECARBOXYLASE FAMILY PROTEIN (AFU_ORTHOLOGUE AFUA_6G11590)"/>
    <property type="match status" value="1"/>
</dbReference>
<protein>
    <recommendedName>
        <fullName evidence="1">Carboxymuconolactone decarboxylase-like domain-containing protein</fullName>
    </recommendedName>
</protein>
<dbReference type="SUPFAM" id="SSF69118">
    <property type="entry name" value="AhpD-like"/>
    <property type="match status" value="1"/>
</dbReference>
<gene>
    <name evidence="2" type="ORF">LTR36_007768</name>
</gene>
<feature type="domain" description="Carboxymuconolactone decarboxylase-like" evidence="1">
    <location>
        <begin position="44"/>
        <end position="127"/>
    </location>
</feature>
<comment type="caution">
    <text evidence="2">The sequence shown here is derived from an EMBL/GenBank/DDBJ whole genome shotgun (WGS) entry which is preliminary data.</text>
</comment>
<dbReference type="PANTHER" id="PTHR34846">
    <property type="entry name" value="4-CARBOXYMUCONOLACTONE DECARBOXYLASE FAMILY PROTEIN (AFU_ORTHOLOGUE AFUA_6G11590)"/>
    <property type="match status" value="1"/>
</dbReference>
<dbReference type="Pfam" id="PF02627">
    <property type="entry name" value="CMD"/>
    <property type="match status" value="1"/>
</dbReference>
<evidence type="ECO:0000313" key="3">
    <source>
        <dbReference type="Proteomes" id="UP001324427"/>
    </source>
</evidence>
<reference evidence="2 3" key="1">
    <citation type="submission" date="2021-11" db="EMBL/GenBank/DDBJ databases">
        <title>Black yeast isolated from Biological Soil Crust.</title>
        <authorList>
            <person name="Kurbessoian T."/>
        </authorList>
    </citation>
    <scope>NUCLEOTIDE SEQUENCE [LARGE SCALE GENOMIC DNA]</scope>
    <source>
        <strain evidence="2 3">CCFEE 5522</strain>
    </source>
</reference>
<evidence type="ECO:0000313" key="2">
    <source>
        <dbReference type="EMBL" id="KAK4541624.1"/>
    </source>
</evidence>
<evidence type="ECO:0000259" key="1">
    <source>
        <dbReference type="Pfam" id="PF02627"/>
    </source>
</evidence>
<dbReference type="GO" id="GO:0051920">
    <property type="term" value="F:peroxiredoxin activity"/>
    <property type="evidence" value="ECO:0007669"/>
    <property type="project" value="InterPro"/>
</dbReference>
<dbReference type="Proteomes" id="UP001324427">
    <property type="component" value="Unassembled WGS sequence"/>
</dbReference>
<dbReference type="EMBL" id="JAVFHQ010000050">
    <property type="protein sequence ID" value="KAK4541624.1"/>
    <property type="molecule type" value="Genomic_DNA"/>
</dbReference>
<proteinExistence type="predicted"/>
<organism evidence="2 3">
    <name type="scientific">Oleoguttula mirabilis</name>
    <dbReference type="NCBI Taxonomy" id="1507867"/>
    <lineage>
        <taxon>Eukaryota</taxon>
        <taxon>Fungi</taxon>
        <taxon>Dikarya</taxon>
        <taxon>Ascomycota</taxon>
        <taxon>Pezizomycotina</taxon>
        <taxon>Dothideomycetes</taxon>
        <taxon>Dothideomycetidae</taxon>
        <taxon>Mycosphaerellales</taxon>
        <taxon>Teratosphaeriaceae</taxon>
        <taxon>Oleoguttula</taxon>
    </lineage>
</organism>
<name>A0AAV9J9V6_9PEZI</name>
<dbReference type="InterPro" id="IPR003779">
    <property type="entry name" value="CMD-like"/>
</dbReference>
<sequence>MADTRALYEAFSRDNAAVHDAYFTTKLPSTGALIGPWGIHLHTPRLGRALMDFTTALRELPELKAKTREIAILTVCVRERAFYEVYAHSRVALLLGLTDQELNMLVYGLCPESLTGEEKAAYDVARELCTSSGPIAQLTWDTAVVQLGRDGALALVQHIGHYRYLATIERGFDAQVPAEGDRVED</sequence>